<dbReference type="GO" id="GO:0030956">
    <property type="term" value="C:glutamyl-tRNA(Gln) amidotransferase complex"/>
    <property type="evidence" value="ECO:0007669"/>
    <property type="project" value="InterPro"/>
</dbReference>
<proteinExistence type="inferred from homology"/>
<evidence type="ECO:0000256" key="7">
    <source>
        <dbReference type="HAMAP-Rule" id="MF_00120"/>
    </source>
</evidence>
<dbReference type="InterPro" id="IPR000120">
    <property type="entry name" value="Amidase"/>
</dbReference>
<name>A0A1G2LBH7_9BACT</name>
<evidence type="ECO:0000256" key="3">
    <source>
        <dbReference type="ARBA" id="ARBA00022741"/>
    </source>
</evidence>
<keyword evidence="2 7" id="KW-0436">Ligase</keyword>
<dbReference type="NCBIfam" id="TIGR00132">
    <property type="entry name" value="gatA"/>
    <property type="match status" value="1"/>
</dbReference>
<comment type="caution">
    <text evidence="9">The sequence shown here is derived from an EMBL/GenBank/DDBJ whole genome shotgun (WGS) entry which is preliminary data.</text>
</comment>
<comment type="subunit">
    <text evidence="7">Heterotrimer of A, B and C subunits.</text>
</comment>
<evidence type="ECO:0000256" key="2">
    <source>
        <dbReference type="ARBA" id="ARBA00022598"/>
    </source>
</evidence>
<organism evidence="9 10">
    <name type="scientific">Candidatus Sungbacteria bacterium RIFCSPLOWO2_01_FULL_59_16</name>
    <dbReference type="NCBI Taxonomy" id="1802280"/>
    <lineage>
        <taxon>Bacteria</taxon>
        <taxon>Candidatus Sungiibacteriota</taxon>
    </lineage>
</organism>
<feature type="active site" description="Charge relay system" evidence="7">
    <location>
        <position position="154"/>
    </location>
</feature>
<dbReference type="STRING" id="1802280.A3B37_03780"/>
<feature type="active site" description="Acyl-ester intermediate" evidence="7">
    <location>
        <position position="178"/>
    </location>
</feature>
<dbReference type="GO" id="GO:0050567">
    <property type="term" value="F:glutaminyl-tRNA synthase (glutamine-hydrolyzing) activity"/>
    <property type="evidence" value="ECO:0007669"/>
    <property type="project" value="UniProtKB-UniRule"/>
</dbReference>
<comment type="catalytic activity">
    <reaction evidence="6 7">
        <text>L-glutamyl-tRNA(Gln) + L-glutamine + ATP + H2O = L-glutaminyl-tRNA(Gln) + L-glutamate + ADP + phosphate + H(+)</text>
        <dbReference type="Rhea" id="RHEA:17521"/>
        <dbReference type="Rhea" id="RHEA-COMP:9681"/>
        <dbReference type="Rhea" id="RHEA-COMP:9684"/>
        <dbReference type="ChEBI" id="CHEBI:15377"/>
        <dbReference type="ChEBI" id="CHEBI:15378"/>
        <dbReference type="ChEBI" id="CHEBI:29985"/>
        <dbReference type="ChEBI" id="CHEBI:30616"/>
        <dbReference type="ChEBI" id="CHEBI:43474"/>
        <dbReference type="ChEBI" id="CHEBI:58359"/>
        <dbReference type="ChEBI" id="CHEBI:78520"/>
        <dbReference type="ChEBI" id="CHEBI:78521"/>
        <dbReference type="ChEBI" id="CHEBI:456216"/>
        <dbReference type="EC" id="6.3.5.7"/>
    </reaction>
</comment>
<evidence type="ECO:0000313" key="9">
    <source>
        <dbReference type="EMBL" id="OHA08149.1"/>
    </source>
</evidence>
<evidence type="ECO:0000313" key="10">
    <source>
        <dbReference type="Proteomes" id="UP000176705"/>
    </source>
</evidence>
<dbReference type="GO" id="GO:0006412">
    <property type="term" value="P:translation"/>
    <property type="evidence" value="ECO:0007669"/>
    <property type="project" value="UniProtKB-UniRule"/>
</dbReference>
<keyword evidence="3 7" id="KW-0547">Nucleotide-binding</keyword>
<comment type="similarity">
    <text evidence="1 7">Belongs to the amidase family. GatA subfamily.</text>
</comment>
<dbReference type="PANTHER" id="PTHR11895">
    <property type="entry name" value="TRANSAMIDASE"/>
    <property type="match status" value="1"/>
</dbReference>
<dbReference type="AlphaFoldDB" id="A0A1G2LBH7"/>
<dbReference type="InterPro" id="IPR004412">
    <property type="entry name" value="GatA"/>
</dbReference>
<sequence>MPAEFPKTIRGIREGLKRKEFSAVELTRAHLERIRERDGLLHAFLEAFEDAAEQAAAIDAGIREGRTNAPLLGVPIAVKDNILIRGKHASAGSKILENYIASYDATVIAKLRNAGAVFLGRTNMDEFAMGSSTEHSAYGATKNPHDATCVPGGSSGGSAAAVASGMAVAALGSDTGGSIRQPAAFTGVVGFKPTYGAVSRSGLIAMASSLDQIGPLARSVEDAKAVFDVIRGKDPLDATTVEQQVQNSKFKIQNFRIGVPKEYFGEGLDTDVAAAVRAAIERWQKTGAEVREISLPHASFGLAAYYIVMPAEVSANLARFDGVRYGRVASGAKTLLDVYEQSRAEGFGDEPKRRIMLGTFALSHGYYDAYYEKAQRVRRLIRQDFEAAFRDVDVVVGPTAPTPAFRFGEKTDDPLQMYLADMYTVGVNLAGLPALSIPTGMISRDGKELPVGLQLIGKWFSDDALLDAAAAAEAVSVHQNA</sequence>
<dbReference type="EMBL" id="MHQS01000022">
    <property type="protein sequence ID" value="OHA08149.1"/>
    <property type="molecule type" value="Genomic_DNA"/>
</dbReference>
<dbReference type="PROSITE" id="PS00571">
    <property type="entry name" value="AMIDASES"/>
    <property type="match status" value="1"/>
</dbReference>
<dbReference type="InterPro" id="IPR020556">
    <property type="entry name" value="Amidase_CS"/>
</dbReference>
<dbReference type="EC" id="6.3.5.7" evidence="7"/>
<dbReference type="Proteomes" id="UP000176705">
    <property type="component" value="Unassembled WGS sequence"/>
</dbReference>
<evidence type="ECO:0000256" key="6">
    <source>
        <dbReference type="ARBA" id="ARBA00047407"/>
    </source>
</evidence>
<dbReference type="PANTHER" id="PTHR11895:SF7">
    <property type="entry name" value="GLUTAMYL-TRNA(GLN) AMIDOTRANSFERASE SUBUNIT A, MITOCHONDRIAL"/>
    <property type="match status" value="1"/>
</dbReference>
<gene>
    <name evidence="7 9" type="primary">gatA</name>
    <name evidence="9" type="ORF">A3B37_03780</name>
</gene>
<dbReference type="InterPro" id="IPR023631">
    <property type="entry name" value="Amidase_dom"/>
</dbReference>
<reference evidence="9 10" key="1">
    <citation type="journal article" date="2016" name="Nat. Commun.">
        <title>Thousands of microbial genomes shed light on interconnected biogeochemical processes in an aquifer system.</title>
        <authorList>
            <person name="Anantharaman K."/>
            <person name="Brown C.T."/>
            <person name="Hug L.A."/>
            <person name="Sharon I."/>
            <person name="Castelle C.J."/>
            <person name="Probst A.J."/>
            <person name="Thomas B.C."/>
            <person name="Singh A."/>
            <person name="Wilkins M.J."/>
            <person name="Karaoz U."/>
            <person name="Brodie E.L."/>
            <person name="Williams K.H."/>
            <person name="Hubbard S.S."/>
            <person name="Banfield J.F."/>
        </authorList>
    </citation>
    <scope>NUCLEOTIDE SEQUENCE [LARGE SCALE GENOMIC DNA]</scope>
</reference>
<dbReference type="InterPro" id="IPR036928">
    <property type="entry name" value="AS_sf"/>
</dbReference>
<dbReference type="GO" id="GO:0005524">
    <property type="term" value="F:ATP binding"/>
    <property type="evidence" value="ECO:0007669"/>
    <property type="project" value="UniProtKB-KW"/>
</dbReference>
<keyword evidence="4 7" id="KW-0067">ATP-binding</keyword>
<evidence type="ECO:0000256" key="1">
    <source>
        <dbReference type="ARBA" id="ARBA00008069"/>
    </source>
</evidence>
<accession>A0A1G2LBH7</accession>
<dbReference type="Pfam" id="PF01425">
    <property type="entry name" value="Amidase"/>
    <property type="match status" value="1"/>
</dbReference>
<evidence type="ECO:0000256" key="4">
    <source>
        <dbReference type="ARBA" id="ARBA00022840"/>
    </source>
</evidence>
<feature type="domain" description="Amidase" evidence="8">
    <location>
        <begin position="25"/>
        <end position="466"/>
    </location>
</feature>
<dbReference type="HAMAP" id="MF_00120">
    <property type="entry name" value="GatA"/>
    <property type="match status" value="1"/>
</dbReference>
<evidence type="ECO:0000259" key="8">
    <source>
        <dbReference type="Pfam" id="PF01425"/>
    </source>
</evidence>
<dbReference type="SUPFAM" id="SSF75304">
    <property type="entry name" value="Amidase signature (AS) enzymes"/>
    <property type="match status" value="1"/>
</dbReference>
<keyword evidence="9" id="KW-0808">Transferase</keyword>
<dbReference type="GO" id="GO:0016740">
    <property type="term" value="F:transferase activity"/>
    <property type="evidence" value="ECO:0007669"/>
    <property type="project" value="UniProtKB-KW"/>
</dbReference>
<evidence type="ECO:0000256" key="5">
    <source>
        <dbReference type="ARBA" id="ARBA00022917"/>
    </source>
</evidence>
<feature type="active site" description="Charge relay system" evidence="7">
    <location>
        <position position="79"/>
    </location>
</feature>
<keyword evidence="5 7" id="KW-0648">Protein biosynthesis</keyword>
<dbReference type="Gene3D" id="3.90.1300.10">
    <property type="entry name" value="Amidase signature (AS) domain"/>
    <property type="match status" value="1"/>
</dbReference>
<comment type="function">
    <text evidence="7">Allows the formation of correctly charged Gln-tRNA(Gln) through the transamidation of misacylated Glu-tRNA(Gln) in organisms which lack glutaminyl-tRNA synthetase. The reaction takes place in the presence of glutamine and ATP through an activated gamma-phospho-Glu-tRNA(Gln).</text>
</comment>
<protein>
    <recommendedName>
        <fullName evidence="7">Glutamyl-tRNA(Gln) amidotransferase subunit A</fullName>
        <shortName evidence="7">Glu-ADT subunit A</shortName>
        <ecNumber evidence="7">6.3.5.7</ecNumber>
    </recommendedName>
</protein>